<dbReference type="GO" id="GO:0008270">
    <property type="term" value="F:zinc ion binding"/>
    <property type="evidence" value="ECO:0007669"/>
    <property type="project" value="InterPro"/>
</dbReference>
<keyword evidence="1" id="KW-0479">Metal-binding</keyword>
<dbReference type="GO" id="GO:0000978">
    <property type="term" value="F:RNA polymerase II cis-regulatory region sequence-specific DNA binding"/>
    <property type="evidence" value="ECO:0007669"/>
    <property type="project" value="TreeGrafter"/>
</dbReference>
<evidence type="ECO:0000313" key="8">
    <source>
        <dbReference type="EMBL" id="KXJ85339.1"/>
    </source>
</evidence>
<keyword evidence="5" id="KW-0539">Nucleus</keyword>
<keyword evidence="3" id="KW-0238">DNA-binding</keyword>
<feature type="domain" description="Zn(2)-C6 fungal-type" evidence="7">
    <location>
        <begin position="8"/>
        <end position="38"/>
    </location>
</feature>
<dbReference type="CDD" id="cd12148">
    <property type="entry name" value="fungal_TF_MHR"/>
    <property type="match status" value="1"/>
</dbReference>
<dbReference type="InterPro" id="IPR051127">
    <property type="entry name" value="Fungal_SecMet_Regulators"/>
</dbReference>
<sequence>KRKRVALACNVCRTRKSRCNGARPNCSMCSAAGFECIYETSDSSTNIIIQKEYIVGLADRVQALETALARQNRVIEDHEARLQSVGAPPPRSNHIGLDDDSQTFEDALSGPADLGQTPERVTDGMAISFVSEADTGHFGPSSNISLLRHISQAVSYLDDRHGVPRSGSVDSWDRIDSDTTNIARPSSMKTITAKHGPRGNQGNPSPYVLPSEAVTRELMTHYFTNTGLLYPYIHEQSFVREYDELVANGFKKARRTWLALLHMVLAMSSSTLVVDTKEERQQRNLESSLFYGRAVKLCDLQTVQGTSLETVQYILLVCHYLQGTQSSVQTWTTHGLAVKAALSLGLHSIDASKNLSPHDQELRKRAWFGCVVLDRTLSMTFGRPAIIPHHFIRLSLPEEFPGSKPDNTASYGLLSAQFFCGTITLMNVLHEVIADLYGHNLACDPPLEEGEMLERVFRLDRALDHWELDLPAGLSLLHPEDFTQLDPSNTVHLRFRTILTLRKLNLETLIHRPALVQTMEALRNPGANAGASKSLQSMRQSSIHSCVSAAECIIFMIHQVTTADGPKKRLLGAWWFSLYYVFNASLILFTNLLVCLQGQMDRPAALQRCNEYLLMAVDALRNLDAGNIVIRICNYRLSQLLQTL</sequence>
<evidence type="ECO:0000256" key="1">
    <source>
        <dbReference type="ARBA" id="ARBA00022723"/>
    </source>
</evidence>
<keyword evidence="6" id="KW-0812">Transmembrane</keyword>
<dbReference type="GO" id="GO:0000435">
    <property type="term" value="P:positive regulation of transcription from RNA polymerase II promoter by galactose"/>
    <property type="evidence" value="ECO:0007669"/>
    <property type="project" value="TreeGrafter"/>
</dbReference>
<dbReference type="Pfam" id="PF04082">
    <property type="entry name" value="Fungal_trans"/>
    <property type="match status" value="1"/>
</dbReference>
<dbReference type="OrthoDB" id="3364175at2759"/>
<dbReference type="PROSITE" id="PS00463">
    <property type="entry name" value="ZN2_CY6_FUNGAL_1"/>
    <property type="match status" value="1"/>
</dbReference>
<accession>A0A136IL40</accession>
<keyword evidence="6" id="KW-1133">Transmembrane helix</keyword>
<keyword evidence="2" id="KW-0805">Transcription regulation</keyword>
<dbReference type="AlphaFoldDB" id="A0A136IL40"/>
<dbReference type="InterPro" id="IPR036864">
    <property type="entry name" value="Zn2-C6_fun-type_DNA-bd_sf"/>
</dbReference>
<gene>
    <name evidence="8" type="ORF">Micbo1qcDRAFT_102926</name>
</gene>
<dbReference type="SUPFAM" id="SSF57701">
    <property type="entry name" value="Zn2/Cys6 DNA-binding domain"/>
    <property type="match status" value="1"/>
</dbReference>
<feature type="non-terminal residue" evidence="8">
    <location>
        <position position="644"/>
    </location>
</feature>
<dbReference type="STRING" id="196109.A0A136IL40"/>
<dbReference type="SMART" id="SM00906">
    <property type="entry name" value="Fungal_trans"/>
    <property type="match status" value="1"/>
</dbReference>
<evidence type="ECO:0000259" key="7">
    <source>
        <dbReference type="PROSITE" id="PS50048"/>
    </source>
</evidence>
<keyword evidence="6" id="KW-0472">Membrane</keyword>
<reference evidence="9" key="1">
    <citation type="submission" date="2016-02" db="EMBL/GenBank/DDBJ databases">
        <title>Draft genome sequence of Microdochium bolleyi, a fungal endophyte of beachgrass.</title>
        <authorList>
            <consortium name="DOE Joint Genome Institute"/>
            <person name="David A.S."/>
            <person name="May G."/>
            <person name="Haridas S."/>
            <person name="Lim J."/>
            <person name="Wang M."/>
            <person name="Labutti K."/>
            <person name="Lipzen A."/>
            <person name="Barry K."/>
            <person name="Grigoriev I.V."/>
        </authorList>
    </citation>
    <scope>NUCLEOTIDE SEQUENCE [LARGE SCALE GENOMIC DNA]</scope>
    <source>
        <strain evidence="9">J235TASD1</strain>
    </source>
</reference>
<feature type="non-terminal residue" evidence="8">
    <location>
        <position position="1"/>
    </location>
</feature>
<keyword evidence="4" id="KW-0804">Transcription</keyword>
<dbReference type="GO" id="GO:0000981">
    <property type="term" value="F:DNA-binding transcription factor activity, RNA polymerase II-specific"/>
    <property type="evidence" value="ECO:0007669"/>
    <property type="project" value="InterPro"/>
</dbReference>
<organism evidence="8 9">
    <name type="scientific">Microdochium bolleyi</name>
    <dbReference type="NCBI Taxonomy" id="196109"/>
    <lineage>
        <taxon>Eukaryota</taxon>
        <taxon>Fungi</taxon>
        <taxon>Dikarya</taxon>
        <taxon>Ascomycota</taxon>
        <taxon>Pezizomycotina</taxon>
        <taxon>Sordariomycetes</taxon>
        <taxon>Xylariomycetidae</taxon>
        <taxon>Xylariales</taxon>
        <taxon>Microdochiaceae</taxon>
        <taxon>Microdochium</taxon>
    </lineage>
</organism>
<dbReference type="InParanoid" id="A0A136IL40"/>
<dbReference type="EMBL" id="KQ964285">
    <property type="protein sequence ID" value="KXJ85339.1"/>
    <property type="molecule type" value="Genomic_DNA"/>
</dbReference>
<proteinExistence type="predicted"/>
<dbReference type="Gene3D" id="4.10.240.10">
    <property type="entry name" value="Zn(2)-C6 fungal-type DNA-binding domain"/>
    <property type="match status" value="1"/>
</dbReference>
<feature type="transmembrane region" description="Helical" evidence="6">
    <location>
        <begin position="573"/>
        <end position="596"/>
    </location>
</feature>
<protein>
    <submittedName>
        <fullName evidence="8">Fungal-specific transcription factor domain-domain-containing protein</fullName>
    </submittedName>
</protein>
<evidence type="ECO:0000256" key="6">
    <source>
        <dbReference type="SAM" id="Phobius"/>
    </source>
</evidence>
<dbReference type="PANTHER" id="PTHR47424">
    <property type="entry name" value="REGULATORY PROTEIN GAL4"/>
    <property type="match status" value="1"/>
</dbReference>
<dbReference type="CDD" id="cd00067">
    <property type="entry name" value="GAL4"/>
    <property type="match status" value="1"/>
</dbReference>
<dbReference type="SMART" id="SM00066">
    <property type="entry name" value="GAL4"/>
    <property type="match status" value="1"/>
</dbReference>
<dbReference type="Pfam" id="PF00172">
    <property type="entry name" value="Zn_clus"/>
    <property type="match status" value="1"/>
</dbReference>
<dbReference type="InterPro" id="IPR007219">
    <property type="entry name" value="XnlR_reg_dom"/>
</dbReference>
<evidence type="ECO:0000256" key="3">
    <source>
        <dbReference type="ARBA" id="ARBA00023125"/>
    </source>
</evidence>
<dbReference type="InterPro" id="IPR001138">
    <property type="entry name" value="Zn2Cys6_DnaBD"/>
</dbReference>
<evidence type="ECO:0000313" key="9">
    <source>
        <dbReference type="Proteomes" id="UP000070501"/>
    </source>
</evidence>
<dbReference type="GO" id="GO:0005634">
    <property type="term" value="C:nucleus"/>
    <property type="evidence" value="ECO:0007669"/>
    <property type="project" value="TreeGrafter"/>
</dbReference>
<dbReference type="Proteomes" id="UP000070501">
    <property type="component" value="Unassembled WGS sequence"/>
</dbReference>
<dbReference type="PROSITE" id="PS50048">
    <property type="entry name" value="ZN2_CY6_FUNGAL_2"/>
    <property type="match status" value="1"/>
</dbReference>
<dbReference type="PANTHER" id="PTHR47424:SF3">
    <property type="entry name" value="REGULATORY PROTEIN GAL4"/>
    <property type="match status" value="1"/>
</dbReference>
<evidence type="ECO:0000256" key="2">
    <source>
        <dbReference type="ARBA" id="ARBA00023015"/>
    </source>
</evidence>
<keyword evidence="9" id="KW-1185">Reference proteome</keyword>
<evidence type="ECO:0000256" key="4">
    <source>
        <dbReference type="ARBA" id="ARBA00023163"/>
    </source>
</evidence>
<evidence type="ECO:0000256" key="5">
    <source>
        <dbReference type="ARBA" id="ARBA00023242"/>
    </source>
</evidence>
<name>A0A136IL40_9PEZI</name>
<dbReference type="GO" id="GO:0006351">
    <property type="term" value="P:DNA-templated transcription"/>
    <property type="evidence" value="ECO:0007669"/>
    <property type="project" value="InterPro"/>
</dbReference>